<evidence type="ECO:0000256" key="7">
    <source>
        <dbReference type="SAM" id="Phobius"/>
    </source>
</evidence>
<dbReference type="EMBL" id="BSDI01000050">
    <property type="protein sequence ID" value="GLI01806.1"/>
    <property type="molecule type" value="Genomic_DNA"/>
</dbReference>
<keyword evidence="4 7" id="KW-0812">Transmembrane</keyword>
<evidence type="ECO:0000256" key="5">
    <source>
        <dbReference type="ARBA" id="ARBA00022989"/>
    </source>
</evidence>
<keyword evidence="2" id="KW-0813">Transport</keyword>
<feature type="transmembrane region" description="Helical" evidence="7">
    <location>
        <begin position="23"/>
        <end position="43"/>
    </location>
</feature>
<dbReference type="PANTHER" id="PTHR23513">
    <property type="entry name" value="INTEGRAL MEMBRANE EFFLUX PROTEIN-RELATED"/>
    <property type="match status" value="1"/>
</dbReference>
<evidence type="ECO:0000313" key="9">
    <source>
        <dbReference type="Proteomes" id="UP001144280"/>
    </source>
</evidence>
<comment type="caution">
    <text evidence="8">The sequence shown here is derived from an EMBL/GenBank/DDBJ whole genome shotgun (WGS) entry which is preliminary data.</text>
</comment>
<feature type="transmembrane region" description="Helical" evidence="7">
    <location>
        <begin position="257"/>
        <end position="279"/>
    </location>
</feature>
<comment type="subcellular location">
    <subcellularLocation>
        <location evidence="1">Cell membrane</location>
        <topology evidence="1">Multi-pass membrane protein</topology>
    </subcellularLocation>
</comment>
<feature type="transmembrane region" description="Helical" evidence="7">
    <location>
        <begin position="82"/>
        <end position="102"/>
    </location>
</feature>
<evidence type="ECO:0000256" key="2">
    <source>
        <dbReference type="ARBA" id="ARBA00022448"/>
    </source>
</evidence>
<gene>
    <name evidence="8" type="ORF">Pa4123_70830</name>
</gene>
<feature type="transmembrane region" description="Helical" evidence="7">
    <location>
        <begin position="384"/>
        <end position="403"/>
    </location>
</feature>
<feature type="transmembrane region" description="Helical" evidence="7">
    <location>
        <begin position="232"/>
        <end position="251"/>
    </location>
</feature>
<dbReference type="CDD" id="cd06173">
    <property type="entry name" value="MFS_MefA_like"/>
    <property type="match status" value="1"/>
</dbReference>
<feature type="transmembrane region" description="Helical" evidence="7">
    <location>
        <begin position="49"/>
        <end position="70"/>
    </location>
</feature>
<evidence type="ECO:0000256" key="1">
    <source>
        <dbReference type="ARBA" id="ARBA00004651"/>
    </source>
</evidence>
<feature type="transmembrane region" description="Helical" evidence="7">
    <location>
        <begin position="358"/>
        <end position="378"/>
    </location>
</feature>
<dbReference type="RefSeq" id="WP_281903132.1">
    <property type="nucleotide sequence ID" value="NZ_BSDI01000050.1"/>
</dbReference>
<dbReference type="InterPro" id="IPR036259">
    <property type="entry name" value="MFS_trans_sf"/>
</dbReference>
<protein>
    <submittedName>
        <fullName evidence="8">MFS transporter</fullName>
    </submittedName>
</protein>
<evidence type="ECO:0000256" key="3">
    <source>
        <dbReference type="ARBA" id="ARBA00022475"/>
    </source>
</evidence>
<dbReference type="PANTHER" id="PTHR23513:SF6">
    <property type="entry name" value="MAJOR FACILITATOR SUPERFAMILY ASSOCIATED DOMAIN-CONTAINING PROTEIN"/>
    <property type="match status" value="1"/>
</dbReference>
<dbReference type="InterPro" id="IPR010290">
    <property type="entry name" value="TM_effector"/>
</dbReference>
<feature type="transmembrane region" description="Helical" evidence="7">
    <location>
        <begin position="316"/>
        <end position="337"/>
    </location>
</feature>
<keyword evidence="3" id="KW-1003">Cell membrane</keyword>
<feature type="transmembrane region" description="Helical" evidence="7">
    <location>
        <begin position="108"/>
        <end position="135"/>
    </location>
</feature>
<sequence length="427" mass="45162">MTEERPALNQNTNFHKLWAGQSISLVGINVTYVALPLLAIYAIDAGAFEVGLITLAETVPYLLVTLWAGAWIDGRRRIPVMLFADLSRGAILVAVAVLTLLGMVNLEIIVGLMLFYGVGSVLFEVAYYAVVPSIVRRSDLMRANSRLQTSGSFALLAGTNIGGVLTQVVTAPFALIVDAFTFVASAVSLRWMRVQETIQPATPGESRRRQIWEGLRYVARQPVLRSLTLSSALYNFFTTGVMTLFPVFAVRTLELNAATIGFVQSFGAIGAALGALLATRMIAALGAGSSYIWAKGLAWASVLSLGLIPAHSPVTVAALVVAFSVSGMLIVSNVVGITLRQAVTNDQMLGRMTATYKFISYGAQSLGGFGAGLAGELFGLRAAMVGGGILLITTVLVALVPAVRTVRELPTEVPDEPTPTPAAAATK</sequence>
<proteinExistence type="predicted"/>
<name>A0ABQ5R8A6_9ACTN</name>
<accession>A0ABQ5R8A6</accession>
<dbReference type="Pfam" id="PF05977">
    <property type="entry name" value="MFS_3"/>
    <property type="match status" value="1"/>
</dbReference>
<feature type="transmembrane region" description="Helical" evidence="7">
    <location>
        <begin position="147"/>
        <end position="165"/>
    </location>
</feature>
<dbReference type="Proteomes" id="UP001144280">
    <property type="component" value="Unassembled WGS sequence"/>
</dbReference>
<evidence type="ECO:0000256" key="6">
    <source>
        <dbReference type="ARBA" id="ARBA00023136"/>
    </source>
</evidence>
<keyword evidence="9" id="KW-1185">Reference proteome</keyword>
<reference evidence="8" key="1">
    <citation type="submission" date="2022-12" db="EMBL/GenBank/DDBJ databases">
        <title>New Phytohabitans aurantiacus sp. RD004123 nov., an actinomycete isolated from soil.</title>
        <authorList>
            <person name="Triningsih D.W."/>
            <person name="Harunari E."/>
            <person name="Igarashi Y."/>
        </authorList>
    </citation>
    <scope>NUCLEOTIDE SEQUENCE</scope>
    <source>
        <strain evidence="8">RD004123</strain>
    </source>
</reference>
<organism evidence="8 9">
    <name type="scientific">Phytohabitans aurantiacus</name>
    <dbReference type="NCBI Taxonomy" id="3016789"/>
    <lineage>
        <taxon>Bacteria</taxon>
        <taxon>Bacillati</taxon>
        <taxon>Actinomycetota</taxon>
        <taxon>Actinomycetes</taxon>
        <taxon>Micromonosporales</taxon>
        <taxon>Micromonosporaceae</taxon>
    </lineage>
</organism>
<dbReference type="SUPFAM" id="SSF103473">
    <property type="entry name" value="MFS general substrate transporter"/>
    <property type="match status" value="1"/>
</dbReference>
<dbReference type="Gene3D" id="1.20.1250.20">
    <property type="entry name" value="MFS general substrate transporter like domains"/>
    <property type="match status" value="1"/>
</dbReference>
<evidence type="ECO:0000313" key="8">
    <source>
        <dbReference type="EMBL" id="GLI01806.1"/>
    </source>
</evidence>
<evidence type="ECO:0000256" key="4">
    <source>
        <dbReference type="ARBA" id="ARBA00022692"/>
    </source>
</evidence>
<keyword evidence="6 7" id="KW-0472">Membrane</keyword>
<keyword evidence="5 7" id="KW-1133">Transmembrane helix</keyword>